<proteinExistence type="predicted"/>
<reference evidence="2 3" key="1">
    <citation type="submission" date="2020-08" db="EMBL/GenBank/DDBJ databases">
        <title>Genomic Encyclopedia of Type Strains, Phase IV (KMG-IV): sequencing the most valuable type-strain genomes for metagenomic binning, comparative biology and taxonomic classification.</title>
        <authorList>
            <person name="Goeker M."/>
        </authorList>
    </citation>
    <scope>NUCLEOTIDE SEQUENCE [LARGE SCALE GENOMIC DNA]</scope>
    <source>
        <strain evidence="2 3">DSM 22336</strain>
    </source>
</reference>
<dbReference type="SUPFAM" id="SSF52218">
    <property type="entry name" value="Flavoproteins"/>
    <property type="match status" value="1"/>
</dbReference>
<protein>
    <submittedName>
        <fullName evidence="2">Chromate reductase</fullName>
    </submittedName>
</protein>
<dbReference type="InterPro" id="IPR005025">
    <property type="entry name" value="FMN_Rdtase-like_dom"/>
</dbReference>
<evidence type="ECO:0000313" key="2">
    <source>
        <dbReference type="EMBL" id="MBB6259667.1"/>
    </source>
</evidence>
<dbReference type="PANTHER" id="PTHR30543">
    <property type="entry name" value="CHROMATE REDUCTASE"/>
    <property type="match status" value="1"/>
</dbReference>
<dbReference type="GO" id="GO:0005829">
    <property type="term" value="C:cytosol"/>
    <property type="evidence" value="ECO:0007669"/>
    <property type="project" value="TreeGrafter"/>
</dbReference>
<dbReference type="Proteomes" id="UP000555393">
    <property type="component" value="Unassembled WGS sequence"/>
</dbReference>
<sequence>MTKTIRLLGISGSIRKNAFNTIILETIAENLPQNVELQIFPLNDVPLYNQDEDTATPPQAVQDLRQAVADADGMIISSPEYIYGMSGVLKNALDWISRPHGKSHMIGKPVFTMTASPAATGGVRAQAQLNEAMMAIGARQVLRPQTVLAAVHEKITDGRLSDEASLSFIKAGVADLLKSIEG</sequence>
<dbReference type="Gene3D" id="3.40.50.360">
    <property type="match status" value="1"/>
</dbReference>
<comment type="caution">
    <text evidence="2">The sequence shown here is derived from an EMBL/GenBank/DDBJ whole genome shotgun (WGS) entry which is preliminary data.</text>
</comment>
<keyword evidence="3" id="KW-1185">Reference proteome</keyword>
<dbReference type="Pfam" id="PF03358">
    <property type="entry name" value="FMN_red"/>
    <property type="match status" value="1"/>
</dbReference>
<dbReference type="PANTHER" id="PTHR30543:SF21">
    <property type="entry name" value="NAD(P)H-DEPENDENT FMN REDUCTASE LOT6"/>
    <property type="match status" value="1"/>
</dbReference>
<organism evidence="2 3">
    <name type="scientific">Paenochrobactrum gallinarii</name>
    <dbReference type="NCBI Taxonomy" id="643673"/>
    <lineage>
        <taxon>Bacteria</taxon>
        <taxon>Pseudomonadati</taxon>
        <taxon>Pseudomonadota</taxon>
        <taxon>Alphaproteobacteria</taxon>
        <taxon>Hyphomicrobiales</taxon>
        <taxon>Brucellaceae</taxon>
        <taxon>Paenochrobactrum</taxon>
    </lineage>
</organism>
<dbReference type="GO" id="GO:0010181">
    <property type="term" value="F:FMN binding"/>
    <property type="evidence" value="ECO:0007669"/>
    <property type="project" value="TreeGrafter"/>
</dbReference>
<name>A0A841LT56_9HYPH</name>
<evidence type="ECO:0000259" key="1">
    <source>
        <dbReference type="Pfam" id="PF03358"/>
    </source>
</evidence>
<feature type="domain" description="NADPH-dependent FMN reductase-like" evidence="1">
    <location>
        <begin position="6"/>
        <end position="150"/>
    </location>
</feature>
<dbReference type="GO" id="GO:0016491">
    <property type="term" value="F:oxidoreductase activity"/>
    <property type="evidence" value="ECO:0007669"/>
    <property type="project" value="InterPro"/>
</dbReference>
<dbReference type="RefSeq" id="WP_184218628.1">
    <property type="nucleotide sequence ID" value="NZ_JACIIU010000001.1"/>
</dbReference>
<dbReference type="InterPro" id="IPR050712">
    <property type="entry name" value="NAD(P)H-dep_reductase"/>
</dbReference>
<dbReference type="InterPro" id="IPR029039">
    <property type="entry name" value="Flavoprotein-like_sf"/>
</dbReference>
<dbReference type="EMBL" id="JACIIU010000001">
    <property type="protein sequence ID" value="MBB6259667.1"/>
    <property type="molecule type" value="Genomic_DNA"/>
</dbReference>
<accession>A0A841LT56</accession>
<dbReference type="AlphaFoldDB" id="A0A841LT56"/>
<evidence type="ECO:0000313" key="3">
    <source>
        <dbReference type="Proteomes" id="UP000555393"/>
    </source>
</evidence>
<gene>
    <name evidence="2" type="ORF">FHS77_000175</name>
</gene>